<dbReference type="PANTHER" id="PTHR21224">
    <property type="entry name" value="INTEGRATOR COMPLEX SUBUNIT 1"/>
    <property type="match status" value="1"/>
</dbReference>
<dbReference type="InterPro" id="IPR016024">
    <property type="entry name" value="ARM-type_fold"/>
</dbReference>
<evidence type="ECO:0000259" key="1">
    <source>
        <dbReference type="Pfam" id="PF22928"/>
    </source>
</evidence>
<dbReference type="InterPro" id="IPR038902">
    <property type="entry name" value="INTS1"/>
</dbReference>
<dbReference type="InterPro" id="IPR053965">
    <property type="entry name" value="INTS1_R4"/>
</dbReference>
<dbReference type="Pfam" id="PF22928">
    <property type="entry name" value="INTS1_R4"/>
    <property type="match status" value="1"/>
</dbReference>
<dbReference type="InterPro" id="IPR011989">
    <property type="entry name" value="ARM-like"/>
</dbReference>
<dbReference type="EMBL" id="GDHC01012502">
    <property type="protein sequence ID" value="JAQ06127.1"/>
    <property type="molecule type" value="Transcribed_RNA"/>
</dbReference>
<feature type="domain" description="Integrator complex subunit 1 R4" evidence="1">
    <location>
        <begin position="22"/>
        <end position="100"/>
    </location>
</feature>
<reference evidence="2" key="1">
    <citation type="journal article" date="2016" name="Gigascience">
        <title>De novo construction of an expanded transcriptome assembly for the western tarnished plant bug, Lygus hesperus.</title>
        <authorList>
            <person name="Tassone E.E."/>
            <person name="Geib S.M."/>
            <person name="Hall B."/>
            <person name="Fabrick J.A."/>
            <person name="Brent C.S."/>
            <person name="Hull J.J."/>
        </authorList>
    </citation>
    <scope>NUCLEOTIDE SEQUENCE</scope>
</reference>
<dbReference type="GO" id="GO:0032039">
    <property type="term" value="C:integrator complex"/>
    <property type="evidence" value="ECO:0007669"/>
    <property type="project" value="InterPro"/>
</dbReference>
<organism evidence="2">
    <name type="scientific">Lygus hesperus</name>
    <name type="common">Western plant bug</name>
    <dbReference type="NCBI Taxonomy" id="30085"/>
    <lineage>
        <taxon>Eukaryota</taxon>
        <taxon>Metazoa</taxon>
        <taxon>Ecdysozoa</taxon>
        <taxon>Arthropoda</taxon>
        <taxon>Hexapoda</taxon>
        <taxon>Insecta</taxon>
        <taxon>Pterygota</taxon>
        <taxon>Neoptera</taxon>
        <taxon>Paraneoptera</taxon>
        <taxon>Hemiptera</taxon>
        <taxon>Heteroptera</taxon>
        <taxon>Panheteroptera</taxon>
        <taxon>Cimicomorpha</taxon>
        <taxon>Miridae</taxon>
        <taxon>Mirini</taxon>
        <taxon>Lygus</taxon>
    </lineage>
</organism>
<gene>
    <name evidence="2" type="primary">Ints1_0</name>
    <name evidence="2" type="ORF">g.86477</name>
</gene>
<dbReference type="AlphaFoldDB" id="A0A146LGP3"/>
<dbReference type="GO" id="GO:0034474">
    <property type="term" value="P:U2 snRNA 3'-end processing"/>
    <property type="evidence" value="ECO:0007669"/>
    <property type="project" value="InterPro"/>
</dbReference>
<proteinExistence type="predicted"/>
<accession>A0A146LGP3</accession>
<dbReference type="Gene3D" id="1.25.10.10">
    <property type="entry name" value="Leucine-rich Repeat Variant"/>
    <property type="match status" value="1"/>
</dbReference>
<name>A0A146LGP3_LYGHE</name>
<dbReference type="PANTHER" id="PTHR21224:SF1">
    <property type="entry name" value="INTEGRATOR COMPLEX SUBUNIT 1"/>
    <property type="match status" value="1"/>
</dbReference>
<feature type="non-terminal residue" evidence="2">
    <location>
        <position position="1"/>
    </location>
</feature>
<evidence type="ECO:0000313" key="2">
    <source>
        <dbReference type="EMBL" id="JAQ06127.1"/>
    </source>
</evidence>
<sequence length="138" mass="15187">LCRAAMQPYKGDLSLLGYLESNTKKPAMLASVFPSLCSHLNAPNCDVRKSAHNLVMRYMRHDPKSASDALQAYLGCLESNNPDVVETALERLPEVIVCCQEKCISLLKSVFRLGINNNSNTVSCITRTVALLNQQKAC</sequence>
<dbReference type="SUPFAM" id="SSF48371">
    <property type="entry name" value="ARM repeat"/>
    <property type="match status" value="1"/>
</dbReference>
<protein>
    <submittedName>
        <fullName evidence="2">Integrator complex subunit 1</fullName>
    </submittedName>
</protein>